<dbReference type="SUPFAM" id="SSF57603">
    <property type="entry name" value="FnI-like domain"/>
    <property type="match status" value="3"/>
</dbReference>
<dbReference type="GO" id="GO:0030154">
    <property type="term" value="P:cell differentiation"/>
    <property type="evidence" value="ECO:0007669"/>
    <property type="project" value="TreeGrafter"/>
</dbReference>
<dbReference type="Proteomes" id="UP001283361">
    <property type="component" value="Unassembled WGS sequence"/>
</dbReference>
<reference evidence="4" key="1">
    <citation type="journal article" date="2023" name="G3 (Bethesda)">
        <title>A reference genome for the long-term kleptoplast-retaining sea slug Elysia crispata morphotype clarki.</title>
        <authorList>
            <person name="Eastman K.E."/>
            <person name="Pendleton A.L."/>
            <person name="Shaikh M.A."/>
            <person name="Suttiyut T."/>
            <person name="Ogas R."/>
            <person name="Tomko P."/>
            <person name="Gavelis G."/>
            <person name="Widhalm J.R."/>
            <person name="Wisecaver J.H."/>
        </authorList>
    </citation>
    <scope>NUCLEOTIDE SEQUENCE</scope>
    <source>
        <strain evidence="4">ECLA1</strain>
    </source>
</reference>
<feature type="compositionally biased region" description="Basic residues" evidence="1">
    <location>
        <begin position="318"/>
        <end position="330"/>
    </location>
</feature>
<dbReference type="PANTHER" id="PTHR46303">
    <property type="entry name" value="VWFC DOMAIN-CONTAINING PROTEIN"/>
    <property type="match status" value="1"/>
</dbReference>
<feature type="region of interest" description="Disordered" evidence="1">
    <location>
        <begin position="287"/>
        <end position="337"/>
    </location>
</feature>
<keyword evidence="5" id="KW-1185">Reference proteome</keyword>
<protein>
    <recommendedName>
        <fullName evidence="3">VWFC domain-containing protein</fullName>
    </recommendedName>
</protein>
<accession>A0AAE1B961</accession>
<dbReference type="GO" id="GO:0030514">
    <property type="term" value="P:negative regulation of BMP signaling pathway"/>
    <property type="evidence" value="ECO:0007669"/>
    <property type="project" value="TreeGrafter"/>
</dbReference>
<feature type="domain" description="VWFC" evidence="3">
    <location>
        <begin position="54"/>
        <end position="113"/>
    </location>
</feature>
<gene>
    <name evidence="4" type="ORF">RRG08_011487</name>
</gene>
<dbReference type="EMBL" id="JAWDGP010000292">
    <property type="protein sequence ID" value="KAK3801610.1"/>
    <property type="molecule type" value="Genomic_DNA"/>
</dbReference>
<sequence>MSASQGPQAKAEERDSAVATMHWIASQQTGRQPVLLVTLLLTLASLVAARPTQERCQMENKTYGVGETWQIGPFCASCTCLEGGQIGCKAPTCPSIDCEEPRQTKGQCCPTCDNPPTSPFTTPDEELTSDLLLSSGCDYLDGHYEVGEAFASNRSGLKTNSDDQCVLCHCMESGEVLCVLQTCLPRPGCSRMVRVSEDCCPVCADELSSEGGDCAMPSGQRMRNGSSWQPTIEQIGVVACVTCTCLDGEISCERLDCPEDSALPCSDPRHQKGKCCKTCPGQQKALEIANRGRGKGEKGGKGSPSKKNKTKSQNSRPEKRKRKKKRKCRHLKDQEKKKCRKRLKKLKKRRRKSRKLSDMRLEAILGRLCLHDDTERLVYRSKGDNSESLYFDEHKENKIEQLHWVIRKGKIQRTDRKVILDPREVRRNVRVREILGTASAKDIKRFKRRLDRRQTRCTKKCRRKLLDKAVKKLKLRPLDLNKTCSGRSPNN</sequence>
<name>A0AAE1B961_9GAST</name>
<dbReference type="Pfam" id="PF23334">
    <property type="entry name" value="VWC2L_2nd"/>
    <property type="match status" value="2"/>
</dbReference>
<dbReference type="GO" id="GO:0005615">
    <property type="term" value="C:extracellular space"/>
    <property type="evidence" value="ECO:0007669"/>
    <property type="project" value="TreeGrafter"/>
</dbReference>
<dbReference type="Pfam" id="PF00093">
    <property type="entry name" value="VWC"/>
    <property type="match status" value="1"/>
</dbReference>
<dbReference type="SMART" id="SM00214">
    <property type="entry name" value="VWC"/>
    <property type="match status" value="3"/>
</dbReference>
<proteinExistence type="predicted"/>
<dbReference type="InterPro" id="IPR001007">
    <property type="entry name" value="VWF_dom"/>
</dbReference>
<dbReference type="Gene3D" id="6.20.200.20">
    <property type="match status" value="3"/>
</dbReference>
<feature type="chain" id="PRO_5042000587" description="VWFC domain-containing protein" evidence="2">
    <location>
        <begin position="50"/>
        <end position="491"/>
    </location>
</feature>
<dbReference type="PANTHER" id="PTHR46303:SF1">
    <property type="entry name" value="VWFC DOMAIN-CONTAINING PROTEIN"/>
    <property type="match status" value="1"/>
</dbReference>
<evidence type="ECO:0000256" key="2">
    <source>
        <dbReference type="SAM" id="SignalP"/>
    </source>
</evidence>
<feature type="domain" description="VWFC" evidence="3">
    <location>
        <begin position="212"/>
        <end position="280"/>
    </location>
</feature>
<dbReference type="InterPro" id="IPR045717">
    <property type="entry name" value="CHRDL1/2"/>
</dbReference>
<evidence type="ECO:0000256" key="1">
    <source>
        <dbReference type="SAM" id="MobiDB-lite"/>
    </source>
</evidence>
<evidence type="ECO:0000259" key="3">
    <source>
        <dbReference type="PROSITE" id="PS50184"/>
    </source>
</evidence>
<evidence type="ECO:0000313" key="5">
    <source>
        <dbReference type="Proteomes" id="UP001283361"/>
    </source>
</evidence>
<dbReference type="AlphaFoldDB" id="A0AAE1B961"/>
<dbReference type="GO" id="GO:0036122">
    <property type="term" value="F:BMP binding"/>
    <property type="evidence" value="ECO:0007669"/>
    <property type="project" value="TreeGrafter"/>
</dbReference>
<dbReference type="PROSITE" id="PS50184">
    <property type="entry name" value="VWFC_2"/>
    <property type="match status" value="2"/>
</dbReference>
<evidence type="ECO:0000313" key="4">
    <source>
        <dbReference type="EMBL" id="KAK3801610.1"/>
    </source>
</evidence>
<organism evidence="4 5">
    <name type="scientific">Elysia crispata</name>
    <name type="common">lettuce slug</name>
    <dbReference type="NCBI Taxonomy" id="231223"/>
    <lineage>
        <taxon>Eukaryota</taxon>
        <taxon>Metazoa</taxon>
        <taxon>Spiralia</taxon>
        <taxon>Lophotrochozoa</taxon>
        <taxon>Mollusca</taxon>
        <taxon>Gastropoda</taxon>
        <taxon>Heterobranchia</taxon>
        <taxon>Euthyneura</taxon>
        <taxon>Panpulmonata</taxon>
        <taxon>Sacoglossa</taxon>
        <taxon>Placobranchoidea</taxon>
        <taxon>Plakobranchidae</taxon>
        <taxon>Elysia</taxon>
    </lineage>
</organism>
<dbReference type="PROSITE" id="PS01208">
    <property type="entry name" value="VWFC_1"/>
    <property type="match status" value="1"/>
</dbReference>
<comment type="caution">
    <text evidence="4">The sequence shown here is derived from an EMBL/GenBank/DDBJ whole genome shotgun (WGS) entry which is preliminary data.</text>
</comment>
<keyword evidence="2" id="KW-0732">Signal</keyword>
<feature type="signal peptide" evidence="2">
    <location>
        <begin position="1"/>
        <end position="49"/>
    </location>
</feature>